<feature type="signal peptide" evidence="3">
    <location>
        <begin position="1"/>
        <end position="26"/>
    </location>
</feature>
<dbReference type="InterPro" id="IPR043159">
    <property type="entry name" value="Lectin_gal-bd_sf"/>
</dbReference>
<dbReference type="InterPro" id="IPR049883">
    <property type="entry name" value="NOTCH1_EGF-like"/>
</dbReference>
<dbReference type="Pfam" id="PF07645">
    <property type="entry name" value="EGF_CA"/>
    <property type="match status" value="1"/>
</dbReference>
<dbReference type="InterPro" id="IPR000922">
    <property type="entry name" value="Lectin_gal-bd_dom"/>
</dbReference>
<dbReference type="PROSITE" id="PS01187">
    <property type="entry name" value="EGF_CA"/>
    <property type="match status" value="1"/>
</dbReference>
<dbReference type="InterPro" id="IPR018097">
    <property type="entry name" value="EGF_Ca-bd_CS"/>
</dbReference>
<feature type="domain" description="Fibronectin type-III" evidence="5">
    <location>
        <begin position="2139"/>
        <end position="2243"/>
    </location>
</feature>
<dbReference type="InterPro" id="IPR003961">
    <property type="entry name" value="FN3_dom"/>
</dbReference>
<dbReference type="InterPro" id="IPR000742">
    <property type="entry name" value="EGF"/>
</dbReference>
<dbReference type="SMART" id="SM00060">
    <property type="entry name" value="FN3"/>
    <property type="match status" value="6"/>
</dbReference>
<keyword evidence="2" id="KW-1015">Disulfide bond</keyword>
<proteinExistence type="predicted"/>
<accession>A0A8J9ZQX1</accession>
<dbReference type="GO" id="GO:0030246">
    <property type="term" value="F:carbohydrate binding"/>
    <property type="evidence" value="ECO:0007669"/>
    <property type="project" value="InterPro"/>
</dbReference>
<evidence type="ECO:0000256" key="3">
    <source>
        <dbReference type="SAM" id="SignalP"/>
    </source>
</evidence>
<evidence type="ECO:0000313" key="6">
    <source>
        <dbReference type="EMBL" id="CAH1259273.1"/>
    </source>
</evidence>
<dbReference type="InterPro" id="IPR001881">
    <property type="entry name" value="EGF-like_Ca-bd_dom"/>
</dbReference>
<dbReference type="OrthoDB" id="6061841at2759"/>
<dbReference type="CDD" id="cd22827">
    <property type="entry name" value="Gal_Rha_Lectin_SUL-I-like"/>
    <property type="match status" value="1"/>
</dbReference>
<evidence type="ECO:0000256" key="2">
    <source>
        <dbReference type="ARBA" id="ARBA00023157"/>
    </source>
</evidence>
<dbReference type="InterPro" id="IPR036116">
    <property type="entry name" value="FN3_sf"/>
</dbReference>
<evidence type="ECO:0000313" key="7">
    <source>
        <dbReference type="Proteomes" id="UP000838412"/>
    </source>
</evidence>
<dbReference type="SMART" id="SM00179">
    <property type="entry name" value="EGF_CA"/>
    <property type="match status" value="1"/>
</dbReference>
<dbReference type="FunFam" id="2.60.120.740:FF:000001">
    <property type="entry name" value="Adhesion G protein-coupled receptor L2"/>
    <property type="match status" value="1"/>
</dbReference>
<dbReference type="PANTHER" id="PTHR16897:SF2">
    <property type="entry name" value="OS03G0226600 PROTEIN"/>
    <property type="match status" value="1"/>
</dbReference>
<dbReference type="SUPFAM" id="SSF57196">
    <property type="entry name" value="EGF/Laminin"/>
    <property type="match status" value="1"/>
</dbReference>
<feature type="domain" description="SUEL-type lectin" evidence="4">
    <location>
        <begin position="40"/>
        <end position="130"/>
    </location>
</feature>
<evidence type="ECO:0000259" key="5">
    <source>
        <dbReference type="PROSITE" id="PS50853"/>
    </source>
</evidence>
<evidence type="ECO:0000259" key="4">
    <source>
        <dbReference type="PROSITE" id="PS50228"/>
    </source>
</evidence>
<dbReference type="Gene3D" id="2.10.25.10">
    <property type="entry name" value="Laminin"/>
    <property type="match status" value="1"/>
</dbReference>
<keyword evidence="7" id="KW-1185">Reference proteome</keyword>
<evidence type="ECO:0000256" key="1">
    <source>
        <dbReference type="ARBA" id="ARBA00022536"/>
    </source>
</evidence>
<sequence length="3356" mass="370198">MEKPVSRCVLLFVTVVFSMMWGHLSCQPSGSIKDALTAFTCEWNTLRLSCAAGERLEIDYANYGRMTSSHHCGCNIFICNTNCGSTSSLSIVRQKCDGKQQCTVAARNDVFGGDPCSGTEKYLEVTYRCEDVNECVDNGGRGPCEQICTNTDGSYACSCRDGYILKDDGYACDECLRDVSNCEDYICTSPTTSECVQCLHNRGPGREAYELSHDGRTCRELCSWRNTCYPGDCGANNYRSECTCATQFTGDNCLTITEKPTMYTCLGKVKRVENGKRRDKVEADCMATTAQSTVWTNLRLTASTMYFEAEWETSFQPSQMPPSEDYIAGYSVGVTAASTDWRIVRGDRSISDGTLTCKSSSFGSPNTAMQDCSENVTIPEEPQHGDRVHFTAKASNGGYVRIRNYDYSPFITNTRYYTGQEVSHSAHFTFDFHNPYHCSTEGLCADVMLDRGQAITRNGDITLRWSGWKDDDSGIGEYEYEVYKLRPFGDMLGMKGLSPVDGQNGTVGAETTETNIHLTEPGVYSIVLTVEDACGPGDGNFAIARRFLIYDDNSTVEADASGHHPMWAESASNITGRVWQTNLQDDMGNGPQVICRQPPATRSREAIPNANTITMFQTDWGVDHLGGRSLGSPPGNWENVTNLMSQRQSRDIPRQDGNTIRFWVRAFDVMGNYADDSVTIHVDSSPPVIEDIFLSRGGIDTLAVHHTQELYKMTVVFSAHDDHSGLHNIHWELHDMADPTVVHGEGQVAVRRPSTLHPECPPPFCTCIPKDEECYFRNYEFSPDENKMSISSGSHDHDYYIVITVTNNAMLQAQGRFQPAAETDLDFQQGSVIQASWEGFFDRESGVIFYMYGFAEVANTTSTHAQWEATDSGLYHCTVIAFNRALEPSEPVCSDGVTIDVTPPIIADLVVDNLHYTPGVIKGKDDDVWLVDSSGFRQAIVEPSRKCRNISQEIDDINLWPAINLLPNRTAHPVYKDSDCLTVGPFSGNAFLSRENMLSLRWNGKDPESGVYDYEVGLSSTLSPDLPDIMPFTPTNAHSHFTTYHPNLEEEKQFYLVLKAINRARMSTTKILGPFVVDVTPPAFSTFIKVTMEEKNGSQSLVARWDSRPTSVYDTSDQGRRYKFEYSVGHCPGTTEVLDFAPLSDGDRFCNITTPPTCVAIPVSALDWHLHGQHTYYVSIRVENSAGLSTLATSQPYVHVVGGPSSGVVLELDPEAGEASIFGEVNYQVGIGTQPGLADITSFTYVGQNTSFTAHNLHLATFQTYYVTVVAATESGTISVTSDGVLVLQDDDVINGTKVFDGLGCNMDKNRTFSHHANLSHVECSENNNFQISTTTVEARWIIPDAMKKFVRRVEWAVEKEVTLNGVSSWVRITEFRNMQMSSQGTWTGLSLLNSNRYRSVVMFCHPSGCFQPVHSDRFTVLHNPPTPGQITSIGYNRTSKVLAITWQQFGHDDTSLSNIEDPLIHYEWNLATEVSSTGSAYGDIILQWQTIKTTKLIKGKLTHEVTLDDELDFTHCLRLLIRGYNRAGLYSTAARDVLDCDAYDPTLIAPTTVIDAVGNLESPHMSDVHLAQNQKWPTSDQEFTPARDKLSAVWPTLRHRRYKWKVVSDDAIQHWAYVVPRNALRYSDYDCSAPQVLACGETEENFVNVPDIELLHGRRYHLCVHANATVLHFELFDQPLDEVDACSNGITVDLTPPLQGQVWVNHREMQFQTSTSEMVVYWDAFRDVEEGGMSSHHSGIRKYEVAIGTSPTGVDVKDYMDVGVTNMATVHGLRLYSGHTYYATVRATDYVGLTVASVSQGVTVDVTAPLVTDADINVGGRYLLSSSSVSANWNRVFKDPESGMLCFEWCVGSQPGHCDMMALTKTESEEAMSDCTLDLHLQEGHAYYISVTGYNGSGLSSTASSWAAVVDTSPPVAGFVYDGVSGGNSHDVDFQTDIETLHTWWTGFHDPHTALAGYSWSIGTCRGCDDVMEAEDVGLIQEASVEHLGLVSGKRYYVTVLACNAADLCTSATSDGIIIDNSPPSAGTVYDGVDDMDLSFQASRTFLGAHWFGFHDPHSGLSHYEWRAGTTPGGDDVYSTSRLHLTEMAYVSRVDPPLPIGQAVYVTIRAYNKAGLFVERSSNGVKVDDTPPVFVSSPSFDLHHGSIIAESQVWRTILSITWEVSDPDSPIERQHLSVFTHHQTDLDIEPVQIVGSVRAYKFTNLSLHDGNTYFVRVVACNRAQLCTSAETDGLLVDSTPPTVGMFAVHTEHAAQLSRHQDGWMGYQQQNDTTPPHVRLAWLGFSDIHTGIENYHVTIGSELSGRDLSGGQVIVSHKNGITHEDEGVIQTASVNISRDLTPGERIYISLWAVNKVGLESLVAQDAFEVVPSSPHSGILSLVRRCDAESCEGDCTCAPQNQKCGPPEMGCNDITDPSAYQQVLVYDVTDMRSLEAVDADVTPSQCTLAARWEILPGEKQIERFEWSAGGFGEDPETSMLTGGIWFDVGLRTRAVLSLPRDGYLLQPEIKYVFHVRAWYGTHEYLDFHSNGILTDFTPPAVSKSRKVNDMSDVGHVADVDFINSTSQLAVGWRNVFMDHDVGVAYFLVSLSTFPGGEDIIPFSHFNMSSTTDNILLQGLTLEPNVEYYSNVMAFNRAGMHTTVSSDGVLVDTESPTVGVVQDGLGVQDADYQNTSCRVAATWHGFSDLQSFIHHYICCFGTAPGRDDVSPCEEVGLRLSTARDIPCTLQSGTKYYATVYAVDASGLWSPPAVSDGVTVDTTAPVPLEKVNFGMNLLSNPSFEDVQNTGTVALPSSWLTSGIANVHSPSQAIGQDGRSYLLLLGSVSQAVATIPGDKYRLTFQASTIFPSNTPVLSQEGYVQGPGIHRVFKLYQRPSHLEGTQLHLDTNITWHQHLFYFTAVQAVSNITIGSAGVWNGVALDNVQVQRIQFGQQGPSADPNFTAHQTSPVYLYTRFVHDWTSVHAAWDFVDAESPIVNYSWAIGTVRGGTQLQTFRSVGRNTHAKNNNIRLDHGILIHVTVVAENAADLRSVVYSDPVLVDLTPPVISDLKDGSRLEDLDYQNTSVISLYWDVRDDESGVDFCEWTIGLSPGSGELQSFIRLSSTLHAVADLSGNVTHGQTIYPTVRCTNHAGMSSHATSDGVTVVLQPPKNDRAVVEMVTSSSSYYVYPNRGHHQATTDTIHVTWFGFFDETGIHHFQVRMLNHGLPDFPWTDLGLNGEAHVTLSGLHLRSYNRYQVQVRAVNHVGAVSDVAFSDVVIETEKPQVVDPTLRSWWPQPSVLQFDWTGVFASNSSLVYEVSVGTHPGGCDVLKWVETEMTQMSMNNVDSNKEHFVVINAINKAGLYQGENFILSYPANG</sequence>
<keyword evidence="1" id="KW-0245">EGF-like domain</keyword>
<dbReference type="Gene3D" id="2.60.120.740">
    <property type="match status" value="1"/>
</dbReference>
<dbReference type="GO" id="GO:0005509">
    <property type="term" value="F:calcium ion binding"/>
    <property type="evidence" value="ECO:0007669"/>
    <property type="project" value="InterPro"/>
</dbReference>
<dbReference type="Pfam" id="PF02140">
    <property type="entry name" value="SUEL_Lectin"/>
    <property type="match status" value="1"/>
</dbReference>
<protein>
    <submittedName>
        <fullName evidence="6">ADGRL2 protein</fullName>
    </submittedName>
</protein>
<dbReference type="PANTHER" id="PTHR16897">
    <property type="entry name" value="OS10G0105400 PROTEIN"/>
    <property type="match status" value="1"/>
</dbReference>
<feature type="chain" id="PRO_5035439190" evidence="3">
    <location>
        <begin position="27"/>
        <end position="3356"/>
    </location>
</feature>
<gene>
    <name evidence="6" type="primary">ADGRL2</name>
    <name evidence="6" type="ORF">BLAG_LOCUS16627</name>
</gene>
<dbReference type="Proteomes" id="UP000838412">
    <property type="component" value="Chromosome 3"/>
</dbReference>
<dbReference type="PROSITE" id="PS50228">
    <property type="entry name" value="SUEL_LECTIN"/>
    <property type="match status" value="1"/>
</dbReference>
<dbReference type="Gene3D" id="2.60.120.260">
    <property type="entry name" value="Galactose-binding domain-like"/>
    <property type="match status" value="1"/>
</dbReference>
<dbReference type="CDD" id="cd00054">
    <property type="entry name" value="EGF_CA"/>
    <property type="match status" value="1"/>
</dbReference>
<dbReference type="SUPFAM" id="SSF49265">
    <property type="entry name" value="Fibronectin type III"/>
    <property type="match status" value="2"/>
</dbReference>
<reference evidence="6" key="1">
    <citation type="submission" date="2022-01" db="EMBL/GenBank/DDBJ databases">
        <authorList>
            <person name="Braso-Vives M."/>
        </authorList>
    </citation>
    <scope>NUCLEOTIDE SEQUENCE</scope>
</reference>
<organism evidence="6 7">
    <name type="scientific">Branchiostoma lanceolatum</name>
    <name type="common">Common lancelet</name>
    <name type="synonym">Amphioxus lanceolatum</name>
    <dbReference type="NCBI Taxonomy" id="7740"/>
    <lineage>
        <taxon>Eukaryota</taxon>
        <taxon>Metazoa</taxon>
        <taxon>Chordata</taxon>
        <taxon>Cephalochordata</taxon>
        <taxon>Leptocardii</taxon>
        <taxon>Amphioxiformes</taxon>
        <taxon>Branchiostomatidae</taxon>
        <taxon>Branchiostoma</taxon>
    </lineage>
</organism>
<dbReference type="EMBL" id="OV696688">
    <property type="protein sequence ID" value="CAH1259273.1"/>
    <property type="molecule type" value="Genomic_DNA"/>
</dbReference>
<dbReference type="PROSITE" id="PS50853">
    <property type="entry name" value="FN3"/>
    <property type="match status" value="1"/>
</dbReference>
<name>A0A8J9ZQX1_BRALA</name>
<dbReference type="SMART" id="SM00181">
    <property type="entry name" value="EGF"/>
    <property type="match status" value="2"/>
</dbReference>
<keyword evidence="3" id="KW-0732">Signal</keyword>